<accession>A0A8C7N6J1</accession>
<dbReference type="PANTHER" id="PTHR24373:SF275">
    <property type="entry name" value="TIR DOMAIN-CONTAINING PROTEIN"/>
    <property type="match status" value="1"/>
</dbReference>
<dbReference type="Proteomes" id="UP000694557">
    <property type="component" value="Unassembled WGS sequence"/>
</dbReference>
<dbReference type="InterPro" id="IPR003591">
    <property type="entry name" value="Leu-rich_rpt_typical-subtyp"/>
</dbReference>
<keyword evidence="5" id="KW-0395">Inflammatory response</keyword>
<organism evidence="7 8">
    <name type="scientific">Oncorhynchus kisutch</name>
    <name type="common">Coho salmon</name>
    <name type="synonym">Salmo kisutch</name>
    <dbReference type="NCBI Taxonomy" id="8019"/>
    <lineage>
        <taxon>Eukaryota</taxon>
        <taxon>Metazoa</taxon>
        <taxon>Chordata</taxon>
        <taxon>Craniata</taxon>
        <taxon>Vertebrata</taxon>
        <taxon>Euteleostomi</taxon>
        <taxon>Actinopterygii</taxon>
        <taxon>Neopterygii</taxon>
        <taxon>Teleostei</taxon>
        <taxon>Protacanthopterygii</taxon>
        <taxon>Salmoniformes</taxon>
        <taxon>Salmonidae</taxon>
        <taxon>Salmoninae</taxon>
        <taxon>Oncorhynchus</taxon>
    </lineage>
</organism>
<dbReference type="PIRSF" id="PIRSF037595">
    <property type="entry name" value="Toll-like_receptor"/>
    <property type="match status" value="1"/>
</dbReference>
<evidence type="ECO:0000313" key="7">
    <source>
        <dbReference type="Ensembl" id="ENSOKIP00005104477.1"/>
    </source>
</evidence>
<dbReference type="SMART" id="SM00369">
    <property type="entry name" value="LRR_TYP"/>
    <property type="match status" value="14"/>
</dbReference>
<dbReference type="GO" id="GO:0045087">
    <property type="term" value="P:innate immune response"/>
    <property type="evidence" value="ECO:0007669"/>
    <property type="project" value="UniProtKB-UniRule"/>
</dbReference>
<dbReference type="Pfam" id="PF13855">
    <property type="entry name" value="LRR_8"/>
    <property type="match status" value="3"/>
</dbReference>
<dbReference type="SMART" id="SM00365">
    <property type="entry name" value="LRR_SD22"/>
    <property type="match status" value="4"/>
</dbReference>
<keyword evidence="4" id="KW-0325">Glycoprotein</keyword>
<proteinExistence type="inferred from homology"/>
<feature type="transmembrane region" description="Helical" evidence="6">
    <location>
        <begin position="47"/>
        <end position="65"/>
    </location>
</feature>
<dbReference type="Gene3D" id="3.80.10.10">
    <property type="entry name" value="Ribonuclease Inhibitor"/>
    <property type="match status" value="4"/>
</dbReference>
<dbReference type="InterPro" id="IPR017241">
    <property type="entry name" value="Toll-like_receptor"/>
</dbReference>
<dbReference type="GO" id="GO:0005615">
    <property type="term" value="C:extracellular space"/>
    <property type="evidence" value="ECO:0007669"/>
    <property type="project" value="TreeGrafter"/>
</dbReference>
<dbReference type="InterPro" id="IPR050328">
    <property type="entry name" value="Dev_Immune_Receptor"/>
</dbReference>
<keyword evidence="6" id="KW-1133">Transmembrane helix</keyword>
<keyword evidence="8" id="KW-1185">Reference proteome</keyword>
<keyword evidence="6" id="KW-0472">Membrane</keyword>
<evidence type="ECO:0000256" key="4">
    <source>
        <dbReference type="ARBA" id="ARBA00023180"/>
    </source>
</evidence>
<dbReference type="InterPro" id="IPR001611">
    <property type="entry name" value="Leu-rich_rpt"/>
</dbReference>
<keyword evidence="1" id="KW-0433">Leucine-rich repeat</keyword>
<reference evidence="7" key="1">
    <citation type="submission" date="2025-08" db="UniProtKB">
        <authorList>
            <consortium name="Ensembl"/>
        </authorList>
    </citation>
    <scope>IDENTIFICATION</scope>
</reference>
<dbReference type="GO" id="GO:0031012">
    <property type="term" value="C:extracellular matrix"/>
    <property type="evidence" value="ECO:0007669"/>
    <property type="project" value="TreeGrafter"/>
</dbReference>
<dbReference type="AlphaFoldDB" id="A0A8C7N6J1"/>
<dbReference type="GO" id="GO:0002224">
    <property type="term" value="P:toll-like receptor signaling pathway"/>
    <property type="evidence" value="ECO:0007669"/>
    <property type="project" value="InterPro"/>
</dbReference>
<dbReference type="PANTHER" id="PTHR24373">
    <property type="entry name" value="SLIT RELATED LEUCINE-RICH REPEAT NEURONAL PROTEIN"/>
    <property type="match status" value="1"/>
</dbReference>
<reference evidence="7" key="2">
    <citation type="submission" date="2025-09" db="UniProtKB">
        <authorList>
            <consortium name="Ensembl"/>
        </authorList>
    </citation>
    <scope>IDENTIFICATION</scope>
</reference>
<keyword evidence="5" id="KW-0399">Innate immunity</keyword>
<dbReference type="GO" id="GO:0006954">
    <property type="term" value="P:inflammatory response"/>
    <property type="evidence" value="ECO:0007669"/>
    <property type="project" value="UniProtKB-UniRule"/>
</dbReference>
<evidence type="ECO:0000256" key="5">
    <source>
        <dbReference type="PIRNR" id="PIRNR037595"/>
    </source>
</evidence>
<keyword evidence="3" id="KW-0677">Repeat</keyword>
<dbReference type="InterPro" id="IPR032675">
    <property type="entry name" value="LRR_dom_sf"/>
</dbReference>
<evidence type="ECO:0000256" key="3">
    <source>
        <dbReference type="ARBA" id="ARBA00022737"/>
    </source>
</evidence>
<dbReference type="GO" id="GO:0004888">
    <property type="term" value="F:transmembrane signaling receptor activity"/>
    <property type="evidence" value="ECO:0007669"/>
    <property type="project" value="InterPro"/>
</dbReference>
<sequence length="744" mass="84089">FLRCSIICYILQSKAAITEGVCGDVKMSGFCTKQISKPMTNFQNAALAMRILIFLCTLICCWILVNPLSGYSLKKCTVRESLNDTNMKVICGKKNLQTIPEDVPRKVRSLDLSINNIVVIKTFDFKDLSALQSLNTSCNRMSHVDDGAFSDLVVLQELNLANNRLNTLSDHLFQGLGNLSVLRLDYNHIKIISSFTFQNLSSLNVLNLPGNQLNVLKKVQTILLFTHLQELYIASNGFTFFQSQDISNKIFKITADVLPKLHYLNLSDSGQNGSMTWDVPDRYFLSHMKSLNLSGVHMSLKEMSVVLQSLNSSLTSLILSHLGEDRISALSNIDCHIATLTTLSLRYNNMSFVSEGLLKSCTYLIKLDISHNALTHLSHQSFSSMKQLTTLDLSNNMISSVPNATHNIQSLTILDLRYNTINKLDSFDFDLKLLDLGRNSIPSLRYVFKNCLQKLENLQLGGNMLRSIHKGDFESLQSLKTLILFDNQIDTVEDGAFQGLVNLKMLHSELNRLSKINIRATMFRGCSALEKLDLSWNRMKYLHYGELKSPPFSLLPSLKILIISSQHPFGMLNIPANFLKDLKYLLAFSARSLNIKSFHPNTFIYTPQLWSLDISLNEFTALSTELFHPIPRLNRLDLSKAQLQSLDFLIGDKLTQLSYLQVRKNDFTVVSDTMIRSLTALVYLDLQDKTFTCDCSNAWFIQWVTTETKHRLLMPMTLPATIRWSTPTISFRLISMTQSGGTSV</sequence>
<evidence type="ECO:0000256" key="2">
    <source>
        <dbReference type="ARBA" id="ARBA00022729"/>
    </source>
</evidence>
<dbReference type="PROSITE" id="PS51450">
    <property type="entry name" value="LRR"/>
    <property type="match status" value="4"/>
</dbReference>
<evidence type="ECO:0000313" key="8">
    <source>
        <dbReference type="Proteomes" id="UP000694557"/>
    </source>
</evidence>
<keyword evidence="6" id="KW-0812">Transmembrane</keyword>
<dbReference type="GO" id="GO:0016020">
    <property type="term" value="C:membrane"/>
    <property type="evidence" value="ECO:0007669"/>
    <property type="project" value="InterPro"/>
</dbReference>
<comment type="similarity">
    <text evidence="5">Belongs to the Toll-like receptor family.</text>
</comment>
<gene>
    <name evidence="7" type="primary">LOC109882298</name>
</gene>
<keyword evidence="2" id="KW-0732">Signal</keyword>
<evidence type="ECO:0000256" key="1">
    <source>
        <dbReference type="ARBA" id="ARBA00022614"/>
    </source>
</evidence>
<evidence type="ECO:0000256" key="6">
    <source>
        <dbReference type="SAM" id="Phobius"/>
    </source>
</evidence>
<protein>
    <submittedName>
        <fullName evidence="7">Uncharacterized protein</fullName>
    </submittedName>
</protein>
<dbReference type="FunFam" id="3.80.10.10:FF:000770">
    <property type="entry name" value="Uncharacterized protein"/>
    <property type="match status" value="1"/>
</dbReference>
<keyword evidence="5" id="KW-0675">Receptor</keyword>
<dbReference type="Ensembl" id="ENSOKIT00005111967.1">
    <property type="protein sequence ID" value="ENSOKIP00005104477.1"/>
    <property type="gene ID" value="ENSOKIG00005045950.1"/>
</dbReference>
<dbReference type="GeneTree" id="ENSGT00940000161095"/>
<keyword evidence="5" id="KW-0391">Immunity</keyword>
<dbReference type="SUPFAM" id="SSF52058">
    <property type="entry name" value="L domain-like"/>
    <property type="match status" value="2"/>
</dbReference>
<name>A0A8C7N6J1_ONCKI</name>